<gene>
    <name evidence="5" type="primary">kipI</name>
    <name evidence="5" type="ORF">H0A61_01249</name>
</gene>
<dbReference type="SMART" id="SM00796">
    <property type="entry name" value="AHS1"/>
    <property type="match status" value="1"/>
</dbReference>
<sequence length="247" mass="27933">MYKQAKYLIAGDRAIIVELGNEISREINRRVMNLAHGIEKTGLRGVSEVVPTYRSLLINYDPLAISMEELVEEIRKIEGQLDELDMPKPRVIEIPTAYGGDFGPDIGFVARYNGLTVDEVIEIHSKGEYLIYMLGFTPGFPYLGGMSERIAAPRLKNPRVKIPAGSVGIAETQTGIYSIESPGGWQLIGRTPVRLFDPHKKPYILLNAGDYIRFRPITETEYYQIEKQVKEGTYKVRDFEKSNSFDL</sequence>
<dbReference type="PANTHER" id="PTHR34698">
    <property type="entry name" value="5-OXOPROLINASE SUBUNIT B"/>
    <property type="match status" value="1"/>
</dbReference>
<dbReference type="SUPFAM" id="SSF160467">
    <property type="entry name" value="PH0987 N-terminal domain-like"/>
    <property type="match status" value="1"/>
</dbReference>
<evidence type="ECO:0000256" key="2">
    <source>
        <dbReference type="ARBA" id="ARBA00022801"/>
    </source>
</evidence>
<proteinExistence type="predicted"/>
<dbReference type="GO" id="GO:0005524">
    <property type="term" value="F:ATP binding"/>
    <property type="evidence" value="ECO:0007669"/>
    <property type="project" value="UniProtKB-KW"/>
</dbReference>
<dbReference type="PANTHER" id="PTHR34698:SF2">
    <property type="entry name" value="5-OXOPROLINASE SUBUNIT B"/>
    <property type="match status" value="1"/>
</dbReference>
<evidence type="ECO:0000259" key="4">
    <source>
        <dbReference type="SMART" id="SM00796"/>
    </source>
</evidence>
<evidence type="ECO:0000313" key="6">
    <source>
        <dbReference type="Proteomes" id="UP000662904"/>
    </source>
</evidence>
<dbReference type="AlphaFoldDB" id="A0A8A0RMS6"/>
<dbReference type="KEGG" id="kme:H0A61_01249"/>
<protein>
    <submittedName>
        <fullName evidence="5">Kinase A inhibitor</fullName>
    </submittedName>
</protein>
<evidence type="ECO:0000256" key="3">
    <source>
        <dbReference type="ARBA" id="ARBA00022840"/>
    </source>
</evidence>
<keyword evidence="6" id="KW-1185">Reference proteome</keyword>
<keyword evidence="1" id="KW-0547">Nucleotide-binding</keyword>
<feature type="domain" description="Carboxyltransferase" evidence="4">
    <location>
        <begin position="5"/>
        <end position="206"/>
    </location>
</feature>
<dbReference type="Pfam" id="PF02682">
    <property type="entry name" value="CT_C_D"/>
    <property type="match status" value="1"/>
</dbReference>
<keyword evidence="2" id="KW-0378">Hydrolase</keyword>
<organism evidence="5 6">
    <name type="scientific">Koleobacter methoxysyntrophicus</name>
    <dbReference type="NCBI Taxonomy" id="2751313"/>
    <lineage>
        <taxon>Bacteria</taxon>
        <taxon>Bacillati</taxon>
        <taxon>Bacillota</taxon>
        <taxon>Clostridia</taxon>
        <taxon>Koleobacterales</taxon>
        <taxon>Koleobacteraceae</taxon>
        <taxon>Koleobacter</taxon>
    </lineage>
</organism>
<dbReference type="InterPro" id="IPR010016">
    <property type="entry name" value="PxpB"/>
</dbReference>
<name>A0A8A0RMS6_9FIRM</name>
<dbReference type="GO" id="GO:0016787">
    <property type="term" value="F:hydrolase activity"/>
    <property type="evidence" value="ECO:0007669"/>
    <property type="project" value="UniProtKB-KW"/>
</dbReference>
<accession>A0A8A0RMS6</accession>
<evidence type="ECO:0000256" key="1">
    <source>
        <dbReference type="ARBA" id="ARBA00022741"/>
    </source>
</evidence>
<dbReference type="Proteomes" id="UP000662904">
    <property type="component" value="Chromosome"/>
</dbReference>
<dbReference type="InterPro" id="IPR003833">
    <property type="entry name" value="CT_C_D"/>
</dbReference>
<dbReference type="Gene3D" id="3.30.1360.40">
    <property type="match status" value="1"/>
</dbReference>
<dbReference type="InterPro" id="IPR029000">
    <property type="entry name" value="Cyclophilin-like_dom_sf"/>
</dbReference>
<dbReference type="NCBIfam" id="TIGR00370">
    <property type="entry name" value="5-oxoprolinase subunit PxpB"/>
    <property type="match status" value="1"/>
</dbReference>
<evidence type="ECO:0000313" key="5">
    <source>
        <dbReference type="EMBL" id="QSQ08898.1"/>
    </source>
</evidence>
<reference evidence="5" key="1">
    <citation type="submission" date="2020-07" db="EMBL/GenBank/DDBJ databases">
        <title>Koleobacter methoxysyntrophicus gen. nov., sp. nov., a novel anaerobic bacterium isolated from deep subsurface oil field and proposal of Koleobacterales ord. nov. in the phylum Firmicutes.</title>
        <authorList>
            <person name="Sakamoto S."/>
            <person name="Tamaki H."/>
        </authorList>
    </citation>
    <scope>NUCLEOTIDE SEQUENCE</scope>
    <source>
        <strain evidence="5">NRmbB1</strain>
    </source>
</reference>
<dbReference type="EMBL" id="CP059066">
    <property type="protein sequence ID" value="QSQ08898.1"/>
    <property type="molecule type" value="Genomic_DNA"/>
</dbReference>
<dbReference type="SUPFAM" id="SSF50891">
    <property type="entry name" value="Cyclophilin-like"/>
    <property type="match status" value="1"/>
</dbReference>
<dbReference type="Gene3D" id="2.40.100.10">
    <property type="entry name" value="Cyclophilin-like"/>
    <property type="match status" value="1"/>
</dbReference>
<keyword evidence="3" id="KW-0067">ATP-binding</keyword>
<dbReference type="RefSeq" id="WP_206709097.1">
    <property type="nucleotide sequence ID" value="NZ_CP059066.1"/>
</dbReference>